<dbReference type="GO" id="GO:0005737">
    <property type="term" value="C:cytoplasm"/>
    <property type="evidence" value="ECO:0007669"/>
    <property type="project" value="UniProtKB-SubCell"/>
</dbReference>
<organism evidence="20 21">
    <name type="scientific">Pseudorhizobium pelagicum</name>
    <dbReference type="NCBI Taxonomy" id="1509405"/>
    <lineage>
        <taxon>Bacteria</taxon>
        <taxon>Pseudomonadati</taxon>
        <taxon>Pseudomonadota</taxon>
        <taxon>Alphaproteobacteria</taxon>
        <taxon>Hyphomicrobiales</taxon>
        <taxon>Rhizobiaceae</taxon>
        <taxon>Rhizobium/Agrobacterium group</taxon>
        <taxon>Pseudorhizobium</taxon>
    </lineage>
</organism>
<dbReference type="InterPro" id="IPR025944">
    <property type="entry name" value="Sigma_54_int_dom_CS"/>
</dbReference>
<dbReference type="EMBL" id="JOKJ01000006">
    <property type="protein sequence ID" value="KEQ09752.1"/>
    <property type="molecule type" value="Genomic_DNA"/>
</dbReference>
<evidence type="ECO:0000256" key="6">
    <source>
        <dbReference type="ARBA" id="ARBA00022741"/>
    </source>
</evidence>
<evidence type="ECO:0000256" key="4">
    <source>
        <dbReference type="ARBA" id="ARBA00022491"/>
    </source>
</evidence>
<dbReference type="CDD" id="cd00156">
    <property type="entry name" value="REC"/>
    <property type="match status" value="1"/>
</dbReference>
<evidence type="ECO:0000256" key="11">
    <source>
        <dbReference type="ARBA" id="ARBA00023159"/>
    </source>
</evidence>
<evidence type="ECO:0000256" key="13">
    <source>
        <dbReference type="ARBA" id="ARBA00023231"/>
    </source>
</evidence>
<evidence type="ECO:0000313" key="21">
    <source>
        <dbReference type="Proteomes" id="UP000052167"/>
    </source>
</evidence>
<evidence type="ECO:0000256" key="16">
    <source>
        <dbReference type="ARBA" id="ARBA00043886"/>
    </source>
</evidence>
<keyword evidence="7" id="KW-0067">ATP-binding</keyword>
<dbReference type="RefSeq" id="WP_037165575.1">
    <property type="nucleotide sequence ID" value="NZ_CAJXID010000009.1"/>
</dbReference>
<keyword evidence="6" id="KW-0547">Nucleotide-binding</keyword>
<dbReference type="InterPro" id="IPR025943">
    <property type="entry name" value="Sigma_54_int_dom_ATP-bd_2"/>
</dbReference>
<evidence type="ECO:0000256" key="12">
    <source>
        <dbReference type="ARBA" id="ARBA00023163"/>
    </source>
</evidence>
<keyword evidence="8" id="KW-0902">Two-component regulatory system</keyword>
<dbReference type="InterPro" id="IPR002197">
    <property type="entry name" value="HTH_Fis"/>
</dbReference>
<dbReference type="InterPro" id="IPR009057">
    <property type="entry name" value="Homeodomain-like_sf"/>
</dbReference>
<dbReference type="Gene3D" id="3.40.50.300">
    <property type="entry name" value="P-loop containing nucleotide triphosphate hydrolases"/>
    <property type="match status" value="1"/>
</dbReference>
<evidence type="ECO:0000256" key="10">
    <source>
        <dbReference type="ARBA" id="ARBA00023125"/>
    </source>
</evidence>
<keyword evidence="9" id="KW-0805">Transcription regulation</keyword>
<dbReference type="PROSITE" id="PS00688">
    <property type="entry name" value="SIGMA54_INTERACT_3"/>
    <property type="match status" value="1"/>
</dbReference>
<comment type="function">
    <text evidence="16">Member of the two-component regulatory system NtrB/NtrC, which controls expression of the nitrogen-regulated (ntr) genes in response to nitrogen limitation. Phosphorylated NtrC binds directly to DNA and stimulates the formation of open promoter-sigma54-RNA polymerase complexes.</text>
</comment>
<evidence type="ECO:0000259" key="18">
    <source>
        <dbReference type="PROSITE" id="PS50045"/>
    </source>
</evidence>
<evidence type="ECO:0000256" key="17">
    <source>
        <dbReference type="PROSITE-ProRule" id="PRU00169"/>
    </source>
</evidence>
<dbReference type="SMART" id="SM00382">
    <property type="entry name" value="AAA"/>
    <property type="match status" value="1"/>
</dbReference>
<dbReference type="PROSITE" id="PS00675">
    <property type="entry name" value="SIGMA54_INTERACT_1"/>
    <property type="match status" value="1"/>
</dbReference>
<dbReference type="SUPFAM" id="SSF52172">
    <property type="entry name" value="CheY-like"/>
    <property type="match status" value="1"/>
</dbReference>
<dbReference type="InterPro" id="IPR058031">
    <property type="entry name" value="AAA_lid_NorR"/>
</dbReference>
<dbReference type="PROSITE" id="PS00676">
    <property type="entry name" value="SIGMA54_INTERACT_2"/>
    <property type="match status" value="1"/>
</dbReference>
<dbReference type="GO" id="GO:0000160">
    <property type="term" value="P:phosphorelay signal transduction system"/>
    <property type="evidence" value="ECO:0007669"/>
    <property type="project" value="UniProtKB-KW"/>
</dbReference>
<dbReference type="SUPFAM" id="SSF52540">
    <property type="entry name" value="P-loop containing nucleoside triphosphate hydrolases"/>
    <property type="match status" value="1"/>
</dbReference>
<dbReference type="FunFam" id="3.40.50.300:FF:000006">
    <property type="entry name" value="DNA-binding transcriptional regulator NtrC"/>
    <property type="match status" value="1"/>
</dbReference>
<dbReference type="InterPro" id="IPR011006">
    <property type="entry name" value="CheY-like_superfamily"/>
</dbReference>
<dbReference type="Pfam" id="PF02954">
    <property type="entry name" value="HTH_8"/>
    <property type="match status" value="1"/>
</dbReference>
<dbReference type="InterPro" id="IPR003593">
    <property type="entry name" value="AAA+_ATPase"/>
</dbReference>
<dbReference type="Gene3D" id="3.40.50.2300">
    <property type="match status" value="1"/>
</dbReference>
<evidence type="ECO:0000256" key="2">
    <source>
        <dbReference type="ARBA" id="ARBA00019059"/>
    </source>
</evidence>
<protein>
    <recommendedName>
        <fullName evidence="2">DNA-binding transcriptional regulator NtrC</fullName>
    </recommendedName>
    <alternativeName>
        <fullName evidence="14">Nitrogen regulation protein NR(I)</fullName>
    </alternativeName>
    <alternativeName>
        <fullName evidence="15">Nitrogen regulator I</fullName>
    </alternativeName>
</protein>
<accession>A0A922TBN5</accession>
<comment type="caution">
    <text evidence="20">The sequence shown here is derived from an EMBL/GenBank/DDBJ whole genome shotgun (WGS) entry which is preliminary data.</text>
</comment>
<dbReference type="PANTHER" id="PTHR32071">
    <property type="entry name" value="TRANSCRIPTIONAL REGULATORY PROTEIN"/>
    <property type="match status" value="1"/>
</dbReference>
<dbReference type="GO" id="GO:0005524">
    <property type="term" value="F:ATP binding"/>
    <property type="evidence" value="ECO:0007669"/>
    <property type="project" value="UniProtKB-KW"/>
</dbReference>
<dbReference type="Proteomes" id="UP000052167">
    <property type="component" value="Unassembled WGS sequence"/>
</dbReference>
<dbReference type="Pfam" id="PF00072">
    <property type="entry name" value="Response_reg"/>
    <property type="match status" value="1"/>
</dbReference>
<keyword evidence="11" id="KW-0010">Activator</keyword>
<dbReference type="Gene3D" id="1.10.8.60">
    <property type="match status" value="1"/>
</dbReference>
<dbReference type="CDD" id="cd00009">
    <property type="entry name" value="AAA"/>
    <property type="match status" value="1"/>
</dbReference>
<feature type="domain" description="Sigma-54 factor interaction" evidence="18">
    <location>
        <begin position="145"/>
        <end position="371"/>
    </location>
</feature>
<evidence type="ECO:0000259" key="19">
    <source>
        <dbReference type="PROSITE" id="PS50110"/>
    </source>
</evidence>
<evidence type="ECO:0000256" key="15">
    <source>
        <dbReference type="ARBA" id="ARBA00031910"/>
    </source>
</evidence>
<evidence type="ECO:0000256" key="8">
    <source>
        <dbReference type="ARBA" id="ARBA00023012"/>
    </source>
</evidence>
<feature type="modified residue" description="4-aspartylphosphate" evidence="17">
    <location>
        <position position="55"/>
    </location>
</feature>
<name>A0A922TBN5_9HYPH</name>
<dbReference type="InterPro" id="IPR025662">
    <property type="entry name" value="Sigma_54_int_dom_ATP-bd_1"/>
</dbReference>
<dbReference type="Pfam" id="PF25601">
    <property type="entry name" value="AAA_lid_14"/>
    <property type="match status" value="1"/>
</dbReference>
<feature type="domain" description="Response regulatory" evidence="19">
    <location>
        <begin position="4"/>
        <end position="120"/>
    </location>
</feature>
<dbReference type="GO" id="GO:0006355">
    <property type="term" value="P:regulation of DNA-templated transcription"/>
    <property type="evidence" value="ECO:0007669"/>
    <property type="project" value="InterPro"/>
</dbReference>
<keyword evidence="12" id="KW-0804">Transcription</keyword>
<dbReference type="PROSITE" id="PS50110">
    <property type="entry name" value="RESPONSE_REGULATORY"/>
    <property type="match status" value="1"/>
</dbReference>
<evidence type="ECO:0000256" key="9">
    <source>
        <dbReference type="ARBA" id="ARBA00023015"/>
    </source>
</evidence>
<proteinExistence type="predicted"/>
<evidence type="ECO:0000256" key="1">
    <source>
        <dbReference type="ARBA" id="ARBA00004496"/>
    </source>
</evidence>
<dbReference type="SMART" id="SM00448">
    <property type="entry name" value="REC"/>
    <property type="match status" value="1"/>
</dbReference>
<dbReference type="Gene3D" id="1.10.10.60">
    <property type="entry name" value="Homeodomain-like"/>
    <property type="match status" value="1"/>
</dbReference>
<keyword evidence="21" id="KW-1185">Reference proteome</keyword>
<evidence type="ECO:0000256" key="14">
    <source>
        <dbReference type="ARBA" id="ARBA00029881"/>
    </source>
</evidence>
<dbReference type="InterPro" id="IPR001789">
    <property type="entry name" value="Sig_transdc_resp-reg_receiver"/>
</dbReference>
<keyword evidence="3" id="KW-0963">Cytoplasm</keyword>
<evidence type="ECO:0000313" key="20">
    <source>
        <dbReference type="EMBL" id="KEQ09752.1"/>
    </source>
</evidence>
<keyword evidence="4" id="KW-0678">Repressor</keyword>
<dbReference type="PANTHER" id="PTHR32071:SF95">
    <property type="entry name" value="DNA-BINDING TRANSCRIPTIONAL REGULATOR NTRC"/>
    <property type="match status" value="1"/>
</dbReference>
<evidence type="ECO:0000256" key="5">
    <source>
        <dbReference type="ARBA" id="ARBA00022553"/>
    </source>
</evidence>
<dbReference type="GO" id="GO:0043565">
    <property type="term" value="F:sequence-specific DNA binding"/>
    <property type="evidence" value="ECO:0007669"/>
    <property type="project" value="InterPro"/>
</dbReference>
<dbReference type="InterPro" id="IPR027417">
    <property type="entry name" value="P-loop_NTPase"/>
</dbReference>
<evidence type="ECO:0000256" key="7">
    <source>
        <dbReference type="ARBA" id="ARBA00022840"/>
    </source>
</evidence>
<dbReference type="Pfam" id="PF00158">
    <property type="entry name" value="Sigma54_activat"/>
    <property type="match status" value="1"/>
</dbReference>
<dbReference type="AlphaFoldDB" id="A0A922TBN5"/>
<comment type="subcellular location">
    <subcellularLocation>
        <location evidence="1">Cytoplasm</location>
    </subcellularLocation>
</comment>
<sequence>MIAQILVIDSDPIQRRLLKSALEGYDHVVHMAENGRAGLEFLRLHGDQINVIVLDMMMPGTEGESLLTAIQGTGVTAPVIVQTGQAEGDALVRAMQAGAFDFVVKPVSPERIAGSVVNALKLEQKDGRGRGTRKGRAGTVQFGDIVSASADMMRVIDLAQRAALSPIPVVLEGETGVGKELVARAIQCSSDRAGKPFVTVNCGAIAADLIESVLFGDEKGSGGSQPGKFAEADGGTLFLDEIGNLPLDVQVKLLRAVQFGEIEAVGSDAVRNVDVRLISATNKDLIEEVREKRFREDLYYRLNVFPITIPALRRRKEDIPHLARVFAQRFSTEQHLARPVTVGPAALALLTAHDWPGNVRELENALFRAVVLAQDEQLTEADFPQIAAQLPHFPNAELKAGAAPVRTVARAVSPADERREAVASELSHRLADGFLGRPAGPSRPDPRALLAAAYPASDNVIPTTDGTGDVRKLADVEEELIRFALKFYRGQMSQVARKLGIGRSTLYRKLKDYGIDPDNPLKEAA</sequence>
<keyword evidence="10" id="KW-0238">DNA-binding</keyword>
<evidence type="ECO:0000256" key="3">
    <source>
        <dbReference type="ARBA" id="ARBA00022490"/>
    </source>
</evidence>
<keyword evidence="5 17" id="KW-0597">Phosphoprotein</keyword>
<dbReference type="PRINTS" id="PR01590">
    <property type="entry name" value="HTHFIS"/>
</dbReference>
<keyword evidence="13" id="KW-0535">Nitrogen fixation</keyword>
<dbReference type="SUPFAM" id="SSF46689">
    <property type="entry name" value="Homeodomain-like"/>
    <property type="match status" value="1"/>
</dbReference>
<gene>
    <name evidence="20" type="ORF">GV68_23205</name>
</gene>
<dbReference type="OrthoDB" id="9802388at2"/>
<dbReference type="PROSITE" id="PS50045">
    <property type="entry name" value="SIGMA54_INTERACT_4"/>
    <property type="match status" value="1"/>
</dbReference>
<reference evidence="20 21" key="1">
    <citation type="submission" date="2014-06" db="EMBL/GenBank/DDBJ databases">
        <title>Rhizobium pelagicum/R2-400B4.</title>
        <authorList>
            <person name="Kimes N.E."/>
            <person name="Lopez-Perez M."/>
        </authorList>
    </citation>
    <scope>NUCLEOTIDE SEQUENCE [LARGE SCALE GENOMIC DNA]</scope>
    <source>
        <strain evidence="20 21">R2-400B4</strain>
    </source>
</reference>
<dbReference type="InterPro" id="IPR002078">
    <property type="entry name" value="Sigma_54_int"/>
</dbReference>